<dbReference type="Proteomes" id="UP000250163">
    <property type="component" value="Chromosome MORIYA"/>
</dbReference>
<evidence type="ECO:0000313" key="6">
    <source>
        <dbReference type="Proteomes" id="UP000250163"/>
    </source>
</evidence>
<dbReference type="KEGG" id="mya:MORIYA_2700"/>
<reference evidence="6" key="1">
    <citation type="submission" date="2018-05" db="EMBL/GenBank/DDBJ databases">
        <authorList>
            <person name="Cea G.-C."/>
            <person name="William W."/>
        </authorList>
    </citation>
    <scope>NUCLEOTIDE SEQUENCE [LARGE SCALE GENOMIC DNA]</scope>
    <source>
        <strain evidence="6">DB21MT 5</strain>
    </source>
</reference>
<comment type="similarity">
    <text evidence="2">Belongs to the DsrE/TusD family.</text>
</comment>
<dbReference type="InterPro" id="IPR027396">
    <property type="entry name" value="DsrEFH-like"/>
</dbReference>
<comment type="subcellular location">
    <subcellularLocation>
        <location evidence="1">Cytoplasm</location>
    </subcellularLocation>
</comment>
<keyword evidence="3" id="KW-0963">Cytoplasm</keyword>
<dbReference type="GO" id="GO:0016783">
    <property type="term" value="F:sulfurtransferase activity"/>
    <property type="evidence" value="ECO:0007669"/>
    <property type="project" value="InterPro"/>
</dbReference>
<dbReference type="PANTHER" id="PTHR34874">
    <property type="entry name" value="PROTEIN YCHN"/>
    <property type="match status" value="1"/>
</dbReference>
<evidence type="ECO:0000256" key="1">
    <source>
        <dbReference type="ARBA" id="ARBA00004496"/>
    </source>
</evidence>
<dbReference type="InterPro" id="IPR017463">
    <property type="entry name" value="Sulphur_relay_TusD/DsrE"/>
</dbReference>
<dbReference type="GO" id="GO:1990228">
    <property type="term" value="C:sulfurtransferase complex"/>
    <property type="evidence" value="ECO:0007669"/>
    <property type="project" value="TreeGrafter"/>
</dbReference>
<accession>A0A330LRV5</accession>
<evidence type="ECO:0000256" key="3">
    <source>
        <dbReference type="ARBA" id="ARBA00022490"/>
    </source>
</evidence>
<dbReference type="NCBIfam" id="NF001237">
    <property type="entry name" value="PRK00207.1"/>
    <property type="match status" value="1"/>
</dbReference>
<dbReference type="PANTHER" id="PTHR34874:SF3">
    <property type="entry name" value="SULFURTRANSFERASE TUSD"/>
    <property type="match status" value="1"/>
</dbReference>
<keyword evidence="6" id="KW-1185">Reference proteome</keyword>
<dbReference type="Pfam" id="PF02635">
    <property type="entry name" value="DsrE"/>
    <property type="match status" value="1"/>
</dbReference>
<dbReference type="RefSeq" id="WP_112715696.1">
    <property type="nucleotide sequence ID" value="NZ_LS483250.1"/>
</dbReference>
<dbReference type="EMBL" id="LS483250">
    <property type="protein sequence ID" value="SQD79172.1"/>
    <property type="molecule type" value="Genomic_DNA"/>
</dbReference>
<dbReference type="InterPro" id="IPR003787">
    <property type="entry name" value="Sulphur_relay_DsrE/F-like"/>
</dbReference>
<name>A0A330LRV5_9GAMM</name>
<sequence>MSKSVTIAVLVTGPAYGSQDALSAYHYVKSAIELGHTIQRVFFYNDGVLNGSTLTSPAVDEFDLYQAWLVLAREHKIDLDICSGAALRRGVIDQREADKAGKRSFNLELPFQLTGLGQLAESIVTADRVIQF</sequence>
<dbReference type="NCBIfam" id="TIGR03012">
    <property type="entry name" value="sulf_tusD_dsrE"/>
    <property type="match status" value="1"/>
</dbReference>
<evidence type="ECO:0000313" key="5">
    <source>
        <dbReference type="EMBL" id="SQD79172.1"/>
    </source>
</evidence>
<dbReference type="SUPFAM" id="SSF75169">
    <property type="entry name" value="DsrEFH-like"/>
    <property type="match status" value="1"/>
</dbReference>
<protein>
    <submittedName>
        <fullName evidence="5">Methylsulfur transfer protein</fullName>
    </submittedName>
</protein>
<evidence type="ECO:0000256" key="2">
    <source>
        <dbReference type="ARBA" id="ARBA00007067"/>
    </source>
</evidence>
<dbReference type="Gene3D" id="3.40.1260.10">
    <property type="entry name" value="DsrEFH-like"/>
    <property type="match status" value="1"/>
</dbReference>
<dbReference type="GO" id="GO:0002143">
    <property type="term" value="P:tRNA wobble position uridine thiolation"/>
    <property type="evidence" value="ECO:0007669"/>
    <property type="project" value="TreeGrafter"/>
</dbReference>
<evidence type="ECO:0000256" key="4">
    <source>
        <dbReference type="ARBA" id="ARBA00022679"/>
    </source>
</evidence>
<keyword evidence="4" id="KW-0808">Transferase</keyword>
<dbReference type="FunFam" id="3.40.1260.10:FF:000001">
    <property type="entry name" value="Sulfurtransferase TusD"/>
    <property type="match status" value="1"/>
</dbReference>
<dbReference type="OrthoDB" id="9787483at2"/>
<organism evidence="5 6">
    <name type="scientific">Moritella yayanosii</name>
    <dbReference type="NCBI Taxonomy" id="69539"/>
    <lineage>
        <taxon>Bacteria</taxon>
        <taxon>Pseudomonadati</taxon>
        <taxon>Pseudomonadota</taxon>
        <taxon>Gammaproteobacteria</taxon>
        <taxon>Alteromonadales</taxon>
        <taxon>Moritellaceae</taxon>
        <taxon>Moritella</taxon>
    </lineage>
</organism>
<proteinExistence type="inferred from homology"/>
<dbReference type="AlphaFoldDB" id="A0A330LRV5"/>
<gene>
    <name evidence="5" type="primary">tusD</name>
    <name evidence="5" type="ORF">MORIYA_2700</name>
</gene>
<dbReference type="GO" id="GO:0097163">
    <property type="term" value="F:sulfur carrier activity"/>
    <property type="evidence" value="ECO:0007669"/>
    <property type="project" value="TreeGrafter"/>
</dbReference>